<evidence type="ECO:0000256" key="1">
    <source>
        <dbReference type="ARBA" id="ARBA00004651"/>
    </source>
</evidence>
<feature type="transmembrane region" description="Helical" evidence="7">
    <location>
        <begin position="353"/>
        <end position="372"/>
    </location>
</feature>
<gene>
    <name evidence="9" type="ORF">AUCHE_19_00320</name>
</gene>
<feature type="transmembrane region" description="Helical" evidence="7">
    <location>
        <begin position="319"/>
        <end position="341"/>
    </location>
</feature>
<dbReference type="InterPro" id="IPR011701">
    <property type="entry name" value="MFS"/>
</dbReference>
<evidence type="ECO:0000256" key="2">
    <source>
        <dbReference type="ARBA" id="ARBA00022448"/>
    </source>
</evidence>
<feature type="transmembrane region" description="Helical" evidence="7">
    <location>
        <begin position="296"/>
        <end position="313"/>
    </location>
</feature>
<evidence type="ECO:0000256" key="5">
    <source>
        <dbReference type="ARBA" id="ARBA00022989"/>
    </source>
</evidence>
<dbReference type="InterPro" id="IPR050171">
    <property type="entry name" value="MFS_Transporters"/>
</dbReference>
<dbReference type="STRING" id="100225.SAMN05421595_2988"/>
<evidence type="ECO:0000256" key="7">
    <source>
        <dbReference type="SAM" id="Phobius"/>
    </source>
</evidence>
<dbReference type="Pfam" id="PF07690">
    <property type="entry name" value="MFS_1"/>
    <property type="match status" value="1"/>
</dbReference>
<feature type="transmembrane region" description="Helical" evidence="7">
    <location>
        <begin position="112"/>
        <end position="137"/>
    </location>
</feature>
<accession>K6VA71</accession>
<dbReference type="InterPro" id="IPR020846">
    <property type="entry name" value="MFS_dom"/>
</dbReference>
<feature type="domain" description="Major facilitator superfamily (MFS) profile" evidence="8">
    <location>
        <begin position="21"/>
        <end position="416"/>
    </location>
</feature>
<dbReference type="GO" id="GO:0022857">
    <property type="term" value="F:transmembrane transporter activity"/>
    <property type="evidence" value="ECO:0007669"/>
    <property type="project" value="InterPro"/>
</dbReference>
<feature type="transmembrane region" description="Helical" evidence="7">
    <location>
        <begin position="184"/>
        <end position="201"/>
    </location>
</feature>
<dbReference type="InterPro" id="IPR036259">
    <property type="entry name" value="MFS_trans_sf"/>
</dbReference>
<evidence type="ECO:0000256" key="6">
    <source>
        <dbReference type="ARBA" id="ARBA00023136"/>
    </source>
</evidence>
<evidence type="ECO:0000313" key="9">
    <source>
        <dbReference type="EMBL" id="GAB79128.1"/>
    </source>
</evidence>
<protein>
    <submittedName>
        <fullName evidence="9">Putative major facilitator superfamily transporter</fullName>
    </submittedName>
</protein>
<dbReference type="PANTHER" id="PTHR23517">
    <property type="entry name" value="RESISTANCE PROTEIN MDTM, PUTATIVE-RELATED-RELATED"/>
    <property type="match status" value="1"/>
</dbReference>
<feature type="transmembrane region" description="Helical" evidence="7">
    <location>
        <begin position="87"/>
        <end position="106"/>
    </location>
</feature>
<dbReference type="AlphaFoldDB" id="K6VA71"/>
<feature type="transmembrane region" description="Helical" evidence="7">
    <location>
        <begin position="392"/>
        <end position="412"/>
    </location>
</feature>
<dbReference type="RefSeq" id="WP_006503885.1">
    <property type="nucleotide sequence ID" value="NZ_BAGZ01000019.1"/>
</dbReference>
<comment type="subcellular location">
    <subcellularLocation>
        <location evidence="1">Cell membrane</location>
        <topology evidence="1">Multi-pass membrane protein</topology>
    </subcellularLocation>
</comment>
<organism evidence="9 10">
    <name type="scientific">Austwickia chelonae NBRC 105200</name>
    <dbReference type="NCBI Taxonomy" id="1184607"/>
    <lineage>
        <taxon>Bacteria</taxon>
        <taxon>Bacillati</taxon>
        <taxon>Actinomycetota</taxon>
        <taxon>Actinomycetes</taxon>
        <taxon>Micrococcales</taxon>
        <taxon>Dermatophilaceae</taxon>
        <taxon>Austwickia</taxon>
    </lineage>
</organism>
<comment type="caution">
    <text evidence="9">The sequence shown here is derived from an EMBL/GenBank/DDBJ whole genome shotgun (WGS) entry which is preliminary data.</text>
</comment>
<keyword evidence="3" id="KW-1003">Cell membrane</keyword>
<dbReference type="EMBL" id="BAGZ01000019">
    <property type="protein sequence ID" value="GAB79128.1"/>
    <property type="molecule type" value="Genomic_DNA"/>
</dbReference>
<dbReference type="GO" id="GO:0005886">
    <property type="term" value="C:plasma membrane"/>
    <property type="evidence" value="ECO:0007669"/>
    <property type="project" value="UniProtKB-SubCell"/>
</dbReference>
<name>K6VA71_9MICO</name>
<evidence type="ECO:0000313" key="10">
    <source>
        <dbReference type="Proteomes" id="UP000008495"/>
    </source>
</evidence>
<dbReference type="eggNOG" id="COG2223">
    <property type="taxonomic scope" value="Bacteria"/>
</dbReference>
<dbReference type="SUPFAM" id="SSF103473">
    <property type="entry name" value="MFS general substrate transporter"/>
    <property type="match status" value="1"/>
</dbReference>
<evidence type="ECO:0000259" key="8">
    <source>
        <dbReference type="PROSITE" id="PS50850"/>
    </source>
</evidence>
<dbReference type="PROSITE" id="PS50850">
    <property type="entry name" value="MFS"/>
    <property type="match status" value="1"/>
</dbReference>
<dbReference type="Gene3D" id="1.20.1250.20">
    <property type="entry name" value="MFS general substrate transporter like domains"/>
    <property type="match status" value="2"/>
</dbReference>
<proteinExistence type="predicted"/>
<evidence type="ECO:0000256" key="3">
    <source>
        <dbReference type="ARBA" id="ARBA00022475"/>
    </source>
</evidence>
<dbReference type="OrthoDB" id="3285778at2"/>
<dbReference type="Proteomes" id="UP000008495">
    <property type="component" value="Unassembled WGS sequence"/>
</dbReference>
<sequence length="425" mass="45047">MTTTPSTRRSDLHTFLALPGLLRLLLITQLAFNIGFYLVVPFLASYLGDELHLAGWMIGVILGLRTFSQQGMFFFGGAIADRFGIRLSIVVGCLIRITAFLTLGLTRELPGVIIGVTLIGLAAALFSPATESAIVAWGRDVEHDGGPTLQEIVGLESMCSKLGSVIGPVLGGVLLVIPFRATCLVAAGIFALILAAQLHWLPRDARIGEPTTILDSLATVLHNRTFLTFAAIHSTYLLTYNQLYLAVPVELARIGAPATAITWLFALAAVLTITLQLPVTRRALRWGTPAALRRGYLLLSACFLVVAVAAPYPTSGPAAYLPVVTLVVLLHLGQMLVLPAARDTVAELARHRCLGSYLGFLSSLGGLAVLIGSTAAGRLLDLARTPNPGAPVPWLFLAALPACSAIAVTIFCRRHPAAAPAPTRS</sequence>
<feature type="transmembrane region" description="Helical" evidence="7">
    <location>
        <begin position="254"/>
        <end position="275"/>
    </location>
</feature>
<keyword evidence="10" id="KW-1185">Reference proteome</keyword>
<evidence type="ECO:0000256" key="4">
    <source>
        <dbReference type="ARBA" id="ARBA00022692"/>
    </source>
</evidence>
<feature type="transmembrane region" description="Helical" evidence="7">
    <location>
        <begin position="21"/>
        <end position="47"/>
    </location>
</feature>
<keyword evidence="6 7" id="KW-0472">Membrane</keyword>
<dbReference type="PANTHER" id="PTHR23517:SF2">
    <property type="entry name" value="MULTIDRUG RESISTANCE PROTEIN MDTH"/>
    <property type="match status" value="1"/>
</dbReference>
<keyword evidence="2" id="KW-0813">Transport</keyword>
<keyword evidence="5 7" id="KW-1133">Transmembrane helix</keyword>
<reference evidence="9 10" key="1">
    <citation type="submission" date="2012-08" db="EMBL/GenBank/DDBJ databases">
        <title>Whole genome shotgun sequence of Austwickia chelonae NBRC 105200.</title>
        <authorList>
            <person name="Yoshida I."/>
            <person name="Hosoyama A."/>
            <person name="Tsuchikane K."/>
            <person name="Katsumata H."/>
            <person name="Ando Y."/>
            <person name="Ohji S."/>
            <person name="Hamada M."/>
            <person name="Tamura T."/>
            <person name="Yamazoe A."/>
            <person name="Yamazaki S."/>
            <person name="Fujita N."/>
        </authorList>
    </citation>
    <scope>NUCLEOTIDE SEQUENCE [LARGE SCALE GENOMIC DNA]</scope>
    <source>
        <strain evidence="9 10">NBRC 105200</strain>
    </source>
</reference>
<keyword evidence="4 7" id="KW-0812">Transmembrane</keyword>